<proteinExistence type="predicted"/>
<organism evidence="1 2">
    <name type="scientific">Pontibacter anaerobius</name>
    <dbReference type="NCBI Taxonomy" id="2993940"/>
    <lineage>
        <taxon>Bacteria</taxon>
        <taxon>Pseudomonadati</taxon>
        <taxon>Bacteroidota</taxon>
        <taxon>Cytophagia</taxon>
        <taxon>Cytophagales</taxon>
        <taxon>Hymenobacteraceae</taxon>
        <taxon>Pontibacter</taxon>
    </lineage>
</organism>
<accession>A0ABT3RAZ1</accession>
<dbReference type="Proteomes" id="UP001207228">
    <property type="component" value="Unassembled WGS sequence"/>
</dbReference>
<dbReference type="RefSeq" id="WP_266050727.1">
    <property type="nucleotide sequence ID" value="NZ_JAPFQO010000001.1"/>
</dbReference>
<dbReference type="EMBL" id="JAPFQO010000001">
    <property type="protein sequence ID" value="MCX2738675.1"/>
    <property type="molecule type" value="Genomic_DNA"/>
</dbReference>
<gene>
    <name evidence="1" type="ORF">OO017_01850</name>
</gene>
<keyword evidence="2" id="KW-1185">Reference proteome</keyword>
<reference evidence="1 2" key="1">
    <citation type="submission" date="2022-11" db="EMBL/GenBank/DDBJ databases">
        <title>The characterization of three novel Bacteroidetes species and genomic analysis of their roles in tidal elemental geochemical cycles.</title>
        <authorList>
            <person name="Ma K.-J."/>
        </authorList>
    </citation>
    <scope>NUCLEOTIDE SEQUENCE [LARGE SCALE GENOMIC DNA]</scope>
    <source>
        <strain evidence="1 2">M82</strain>
    </source>
</reference>
<evidence type="ECO:0000313" key="2">
    <source>
        <dbReference type="Proteomes" id="UP001207228"/>
    </source>
</evidence>
<name>A0ABT3RAZ1_9BACT</name>
<evidence type="ECO:0000313" key="1">
    <source>
        <dbReference type="EMBL" id="MCX2738675.1"/>
    </source>
</evidence>
<comment type="caution">
    <text evidence="1">The sequence shown here is derived from an EMBL/GenBank/DDBJ whole genome shotgun (WGS) entry which is preliminary data.</text>
</comment>
<protein>
    <submittedName>
        <fullName evidence="1">Uncharacterized protein</fullName>
    </submittedName>
</protein>
<sequence>MAKYNLTWQDTDVQLLEAMLLASGEEGGAPLHEILLMADAVDGTVLTHADVEQGLEKLMSVGYVAIKKNKLLLTPAFLQDYESIDGAEDERKALEQLLQTKELKAENLDEPKILIKKYKLKNQYQAYLEQFGGEE</sequence>